<dbReference type="Gene3D" id="3.90.1530.10">
    <property type="entry name" value="Conserved hypothetical protein from pyrococcus furiosus pfu- 392566-001, ParB domain"/>
    <property type="match status" value="1"/>
</dbReference>
<dbReference type="EMBL" id="RAYQ01000034">
    <property type="protein sequence ID" value="RKI87897.1"/>
    <property type="molecule type" value="Genomic_DNA"/>
</dbReference>
<dbReference type="Proteomes" id="UP000280696">
    <property type="component" value="Unassembled WGS sequence"/>
</dbReference>
<dbReference type="OrthoDB" id="1690026at2"/>
<feature type="domain" description="ParB-like N-terminal" evidence="1">
    <location>
        <begin position="142"/>
        <end position="228"/>
    </location>
</feature>
<keyword evidence="3" id="KW-1185">Reference proteome</keyword>
<accession>A0A3A9A953</accession>
<dbReference type="InterPro" id="IPR003115">
    <property type="entry name" value="ParB_N"/>
</dbReference>
<gene>
    <name evidence="2" type="ORF">D7V94_20255</name>
</gene>
<dbReference type="InterPro" id="IPR021451">
    <property type="entry name" value="DUF3102"/>
</dbReference>
<evidence type="ECO:0000313" key="2">
    <source>
        <dbReference type="EMBL" id="RKI87897.1"/>
    </source>
</evidence>
<dbReference type="Pfam" id="PF02195">
    <property type="entry name" value="ParB_N"/>
    <property type="match status" value="1"/>
</dbReference>
<comment type="caution">
    <text evidence="2">The sequence shown here is derived from an EMBL/GenBank/DDBJ whole genome shotgun (WGS) entry which is preliminary data.</text>
</comment>
<sequence length="306" mass="35981">MNTIIENTTLEKIEKEIISLKNQTAENIILMGQKFIAAKKLVPHGGWGDWLEDKVGFSQRTANQFMRIAKEYGLNSQAISNLEATKIYLLMELPVEDRDNFISQNDLKNLSTREVKSRLQEYKRNNTELWKVVDKIEDFNTYDVRVDELKPLPNHEKYFGRIKGKNYVYFLDSIQKCGVIQSILITRDMTIISGHERVRACKDLGIETIPARYFSCSNKRNMKLDDLLLHTFFECNMHTRSSIFYLACAWDELYFGDTEKANYYMDKFVNEGDQMDKELDEWLEEKKKELQAMRESKNKKILGEFN</sequence>
<dbReference type="SMART" id="SM00470">
    <property type="entry name" value="ParB"/>
    <property type="match status" value="1"/>
</dbReference>
<evidence type="ECO:0000259" key="1">
    <source>
        <dbReference type="SMART" id="SM00470"/>
    </source>
</evidence>
<organism evidence="2 3">
    <name type="scientific">Parablautia intestinalis</name>
    <dbReference type="NCBI Taxonomy" id="2320100"/>
    <lineage>
        <taxon>Bacteria</taxon>
        <taxon>Bacillati</taxon>
        <taxon>Bacillota</taxon>
        <taxon>Clostridia</taxon>
        <taxon>Lachnospirales</taxon>
        <taxon>Lachnospiraceae</taxon>
        <taxon>Parablautia</taxon>
    </lineage>
</organism>
<protein>
    <submittedName>
        <fullName evidence="2">DUF3102 domain-containing protein</fullName>
    </submittedName>
</protein>
<dbReference type="InterPro" id="IPR036086">
    <property type="entry name" value="ParB/Sulfiredoxin_sf"/>
</dbReference>
<name>A0A3A9A953_9FIRM</name>
<proteinExistence type="predicted"/>
<reference evidence="2 3" key="1">
    <citation type="submission" date="2018-09" db="EMBL/GenBank/DDBJ databases">
        <title>Murine metabolic-syndrome-specific gut microbial biobank.</title>
        <authorList>
            <person name="Liu C."/>
        </authorList>
    </citation>
    <scope>NUCLEOTIDE SEQUENCE [LARGE SCALE GENOMIC DNA]</scope>
    <source>
        <strain evidence="2 3">0.1xD8-82</strain>
    </source>
</reference>
<dbReference type="AlphaFoldDB" id="A0A3A9A953"/>
<evidence type="ECO:0000313" key="3">
    <source>
        <dbReference type="Proteomes" id="UP000280696"/>
    </source>
</evidence>
<dbReference type="SUPFAM" id="SSF110849">
    <property type="entry name" value="ParB/Sulfiredoxin"/>
    <property type="match status" value="1"/>
</dbReference>
<dbReference type="RefSeq" id="WP_120472118.1">
    <property type="nucleotide sequence ID" value="NZ_RAYQ01000034.1"/>
</dbReference>
<dbReference type="Pfam" id="PF11300">
    <property type="entry name" value="DUF3102"/>
    <property type="match status" value="1"/>
</dbReference>